<dbReference type="EMBL" id="QZCE01000002">
    <property type="protein sequence ID" value="NEZ67839.1"/>
    <property type="molecule type" value="Genomic_DNA"/>
</dbReference>
<proteinExistence type="predicted"/>
<evidence type="ECO:0000256" key="1">
    <source>
        <dbReference type="SAM" id="Coils"/>
    </source>
</evidence>
<keyword evidence="2" id="KW-0812">Transmembrane</keyword>
<evidence type="ECO:0000313" key="3">
    <source>
        <dbReference type="EMBL" id="NEZ67839.1"/>
    </source>
</evidence>
<comment type="caution">
    <text evidence="3">The sequence shown here is derived from an EMBL/GenBank/DDBJ whole genome shotgun (WGS) entry which is preliminary data.</text>
</comment>
<dbReference type="AlphaFoldDB" id="A0A6M0SGZ4"/>
<dbReference type="RefSeq" id="WP_163671119.1">
    <property type="nucleotide sequence ID" value="NZ_QZCE01000002.1"/>
</dbReference>
<accession>A0A6M0SGZ4</accession>
<name>A0A6M0SGZ4_9CYAN</name>
<keyword evidence="1" id="KW-0175">Coiled coil</keyword>
<dbReference type="Proteomes" id="UP000473574">
    <property type="component" value="Unassembled WGS sequence"/>
</dbReference>
<reference evidence="3 4" key="1">
    <citation type="journal article" date="2020" name="Microb. Ecol.">
        <title>Ecogenomics of the Marine Benthic Filamentous Cyanobacterium Adonisia.</title>
        <authorList>
            <person name="Walter J.M."/>
            <person name="Coutinho F.H."/>
            <person name="Leomil L."/>
            <person name="Hargreaves P.I."/>
            <person name="Campeao M.E."/>
            <person name="Vieira V.V."/>
            <person name="Silva B.S."/>
            <person name="Fistarol G.O."/>
            <person name="Salomon P.S."/>
            <person name="Sawabe T."/>
            <person name="Mino S."/>
            <person name="Hosokawa M."/>
            <person name="Miyashita H."/>
            <person name="Maruyama F."/>
            <person name="van Verk M.C."/>
            <person name="Dutilh B.E."/>
            <person name="Thompson C.C."/>
            <person name="Thompson F.L."/>
        </authorList>
    </citation>
    <scope>NUCLEOTIDE SEQUENCE [LARGE SCALE GENOMIC DNA]</scope>
    <source>
        <strain evidence="3 4">CCMR0082</strain>
    </source>
</reference>
<sequence length="194" mass="20516">MDPKIAAGTALTASTPIINAAASAVGVAGTGTAIGTLHGAAHASATAAWVGFGSMQLGMFVMGALPIVGGLLILDSLCGSDCGGSLIDYYEESWKYYEAQCELDELKQSVERDPGHTVTAKTQAASLDQLNRQFQSLEVENDLYLLKKQMGLLEMNFHCPACNTKLKVHTRRAGESAACPTCKTMIQIPSSPYE</sequence>
<keyword evidence="2" id="KW-1133">Transmembrane helix</keyword>
<protein>
    <submittedName>
        <fullName evidence="3">Uncharacterized protein</fullName>
    </submittedName>
</protein>
<keyword evidence="2" id="KW-0472">Membrane</keyword>
<evidence type="ECO:0000313" key="4">
    <source>
        <dbReference type="Proteomes" id="UP000473574"/>
    </source>
</evidence>
<organism evidence="3 4">
    <name type="scientific">Adonisia turfae CCMR0082</name>
    <dbReference type="NCBI Taxonomy" id="2304604"/>
    <lineage>
        <taxon>Bacteria</taxon>
        <taxon>Bacillati</taxon>
        <taxon>Cyanobacteriota</taxon>
        <taxon>Adonisia</taxon>
        <taxon>Adonisia turfae</taxon>
    </lineage>
</organism>
<feature type="coiled-coil region" evidence="1">
    <location>
        <begin position="120"/>
        <end position="147"/>
    </location>
</feature>
<feature type="transmembrane region" description="Helical" evidence="2">
    <location>
        <begin position="47"/>
        <end position="74"/>
    </location>
</feature>
<gene>
    <name evidence="3" type="ORF">D0962_34650</name>
</gene>
<evidence type="ECO:0000256" key="2">
    <source>
        <dbReference type="SAM" id="Phobius"/>
    </source>
</evidence>